<dbReference type="Gene3D" id="3.90.550.10">
    <property type="entry name" value="Spore Coat Polysaccharide Biosynthesis Protein SpsA, Chain A"/>
    <property type="match status" value="1"/>
</dbReference>
<feature type="domain" description="Glycosyltransferase 2-like" evidence="2">
    <location>
        <begin position="10"/>
        <end position="173"/>
    </location>
</feature>
<reference evidence="3 4" key="2">
    <citation type="submission" date="2018-03" db="EMBL/GenBank/DDBJ databases">
        <authorList>
            <person name="Keele B.F."/>
        </authorList>
    </citation>
    <scope>NUCLEOTIDE SEQUENCE [LARGE SCALE GENOMIC DNA]</scope>
    <source>
        <strain evidence="3 4">CCALA 016</strain>
    </source>
</reference>
<feature type="transmembrane region" description="Helical" evidence="1">
    <location>
        <begin position="271"/>
        <end position="290"/>
    </location>
</feature>
<dbReference type="InterPro" id="IPR001173">
    <property type="entry name" value="Glyco_trans_2-like"/>
</dbReference>
<dbReference type="Proteomes" id="UP000239001">
    <property type="component" value="Unassembled WGS sequence"/>
</dbReference>
<evidence type="ECO:0000259" key="2">
    <source>
        <dbReference type="Pfam" id="PF00535"/>
    </source>
</evidence>
<keyword evidence="1" id="KW-0472">Membrane</keyword>
<name>A0A2T1M2W9_9CHRO</name>
<proteinExistence type="predicted"/>
<dbReference type="EMBL" id="PXOH01000002">
    <property type="protein sequence ID" value="PSF39085.1"/>
    <property type="molecule type" value="Genomic_DNA"/>
</dbReference>
<keyword evidence="3" id="KW-0808">Transferase</keyword>
<dbReference type="InterPro" id="IPR029044">
    <property type="entry name" value="Nucleotide-diphossugar_trans"/>
</dbReference>
<dbReference type="Pfam" id="PF00535">
    <property type="entry name" value="Glycos_transf_2"/>
    <property type="match status" value="1"/>
</dbReference>
<keyword evidence="4" id="KW-1185">Reference proteome</keyword>
<dbReference type="GO" id="GO:0016740">
    <property type="term" value="F:transferase activity"/>
    <property type="evidence" value="ECO:0007669"/>
    <property type="project" value="UniProtKB-KW"/>
</dbReference>
<organism evidence="3 4">
    <name type="scientific">Aphanothece hegewaldii CCALA 016</name>
    <dbReference type="NCBI Taxonomy" id="2107694"/>
    <lineage>
        <taxon>Bacteria</taxon>
        <taxon>Bacillati</taxon>
        <taxon>Cyanobacteriota</taxon>
        <taxon>Cyanophyceae</taxon>
        <taxon>Oscillatoriophycideae</taxon>
        <taxon>Chroococcales</taxon>
        <taxon>Aphanothecaceae</taxon>
        <taxon>Aphanothece</taxon>
    </lineage>
</organism>
<comment type="caution">
    <text evidence="3">The sequence shown here is derived from an EMBL/GenBank/DDBJ whole genome shotgun (WGS) entry which is preliminary data.</text>
</comment>
<keyword evidence="1" id="KW-1133">Transmembrane helix</keyword>
<dbReference type="InterPro" id="IPR050834">
    <property type="entry name" value="Glycosyltransf_2"/>
</dbReference>
<keyword evidence="1" id="KW-0812">Transmembrane</keyword>
<protein>
    <submittedName>
        <fullName evidence="3">Glycosyl transferase</fullName>
    </submittedName>
</protein>
<sequence>MMNEKNLLFSIIIPTYNRPERLKTCLESLTFLDFSYKQFEVIIVDDGSVEPLDPIVNNFKEKLQIKLIRQNNAGPASARNKGASQAQGEFLVFTDDDCQVDSNWLKIFSQGFEKNSTALLGGHTINYLSKNLYSEASQLLVDYLYDYYNTDSQQACFFTSNNFALSKELFQTVGGFDTNFPLAAGEDREFCDRWLFHNYPMQYLPKAIINHSHHLTLSKFWRQHFNYGCGAFYFHQVRSQRNQQKVKVEPFSFYLDLLLYPFKISAPLPKIPLAFLLFLSQVANISGFFWTNFQHKKKSQIISRNWLTKS</sequence>
<dbReference type="OrthoDB" id="153025at2"/>
<dbReference type="PANTHER" id="PTHR43685:SF3">
    <property type="entry name" value="SLR2126 PROTEIN"/>
    <property type="match status" value="1"/>
</dbReference>
<evidence type="ECO:0000313" key="4">
    <source>
        <dbReference type="Proteomes" id="UP000239001"/>
    </source>
</evidence>
<dbReference type="AlphaFoldDB" id="A0A2T1M2W9"/>
<dbReference type="SUPFAM" id="SSF53448">
    <property type="entry name" value="Nucleotide-diphospho-sugar transferases"/>
    <property type="match status" value="1"/>
</dbReference>
<gene>
    <name evidence="3" type="ORF">C7H19_03275</name>
</gene>
<evidence type="ECO:0000256" key="1">
    <source>
        <dbReference type="SAM" id="Phobius"/>
    </source>
</evidence>
<accession>A0A2T1M2W9</accession>
<evidence type="ECO:0000313" key="3">
    <source>
        <dbReference type="EMBL" id="PSF39085.1"/>
    </source>
</evidence>
<reference evidence="3 4" key="1">
    <citation type="submission" date="2018-03" db="EMBL/GenBank/DDBJ databases">
        <title>The ancient ancestry and fast evolution of plastids.</title>
        <authorList>
            <person name="Moore K.R."/>
            <person name="Magnabosco C."/>
            <person name="Momper L."/>
            <person name="Gold D.A."/>
            <person name="Bosak T."/>
            <person name="Fournier G.P."/>
        </authorList>
    </citation>
    <scope>NUCLEOTIDE SEQUENCE [LARGE SCALE GENOMIC DNA]</scope>
    <source>
        <strain evidence="3 4">CCALA 016</strain>
    </source>
</reference>
<dbReference type="PANTHER" id="PTHR43685">
    <property type="entry name" value="GLYCOSYLTRANSFERASE"/>
    <property type="match status" value="1"/>
</dbReference>